<accession>A0A484X703</accession>
<gene>
    <name evidence="2" type="primary">efeO_2</name>
    <name evidence="2" type="ORF">NCTC12126_01817</name>
</gene>
<sequence length="48" mass="5116">MAIQFRRSALQVGMAALFASALSAQAADIPQVKVTVNDKQCEPMTIHG</sequence>
<dbReference type="AlphaFoldDB" id="A0A484X703"/>
<evidence type="ECO:0000313" key="2">
    <source>
        <dbReference type="EMBL" id="VFS19771.1"/>
    </source>
</evidence>
<name>A0A484X703_9ENTR</name>
<evidence type="ECO:0000256" key="1">
    <source>
        <dbReference type="SAM" id="SignalP"/>
    </source>
</evidence>
<dbReference type="EMBL" id="CAADIW010000008">
    <property type="protein sequence ID" value="VFS19771.1"/>
    <property type="molecule type" value="Genomic_DNA"/>
</dbReference>
<protein>
    <submittedName>
        <fullName evidence="2">Peptidase M75, Imelysin</fullName>
    </submittedName>
</protein>
<organism evidence="2 3">
    <name type="scientific">Enterobacter cancerogenus</name>
    <dbReference type="NCBI Taxonomy" id="69218"/>
    <lineage>
        <taxon>Bacteria</taxon>
        <taxon>Pseudomonadati</taxon>
        <taxon>Pseudomonadota</taxon>
        <taxon>Gammaproteobacteria</taxon>
        <taxon>Enterobacterales</taxon>
        <taxon>Enterobacteriaceae</taxon>
        <taxon>Enterobacter</taxon>
        <taxon>Enterobacter cloacae complex</taxon>
    </lineage>
</organism>
<reference evidence="2 3" key="1">
    <citation type="submission" date="2019-03" db="EMBL/GenBank/DDBJ databases">
        <authorList>
            <consortium name="Pathogen Informatics"/>
        </authorList>
    </citation>
    <scope>NUCLEOTIDE SEQUENCE [LARGE SCALE GENOMIC DNA]</scope>
    <source>
        <strain evidence="2 3">NCTC12126</strain>
    </source>
</reference>
<keyword evidence="1" id="KW-0732">Signal</keyword>
<feature type="signal peptide" evidence="1">
    <location>
        <begin position="1"/>
        <end position="26"/>
    </location>
</feature>
<evidence type="ECO:0000313" key="3">
    <source>
        <dbReference type="Proteomes" id="UP000351155"/>
    </source>
</evidence>
<feature type="chain" id="PRO_5019743291" evidence="1">
    <location>
        <begin position="27"/>
        <end position="48"/>
    </location>
</feature>
<proteinExistence type="predicted"/>
<dbReference type="Proteomes" id="UP000351155">
    <property type="component" value="Unassembled WGS sequence"/>
</dbReference>